<evidence type="ECO:0000313" key="5">
    <source>
        <dbReference type="EMBL" id="WMW25180.1"/>
    </source>
</evidence>
<dbReference type="Pfam" id="PF01047">
    <property type="entry name" value="MarR"/>
    <property type="match status" value="1"/>
</dbReference>
<name>A0AA51YJ41_9EURY</name>
<evidence type="ECO:0000313" key="6">
    <source>
        <dbReference type="Proteomes" id="UP001182908"/>
    </source>
</evidence>
<dbReference type="AlphaFoldDB" id="A0AA51YJ41"/>
<sequence length="157" mass="18164">MKEITLGAYISMAYRSHFVRINNQMKELGLSSGQFHVLMVLSDYQGVTQDFLAGSLLIDKGTVARAVNILEQNGIVRRIQDENNRRAVLVYLTEKGEELIPQVEKIDREWEEAAYTGFTQEERKQAKSFLRKIAQNSYANAYEKGDRKWKEFPLKDQ</sequence>
<gene>
    <name evidence="5" type="ORF">RE474_00230</name>
</gene>
<organism evidence="5 6">
    <name type="scientific">Methanolobus sediminis</name>
    <dbReference type="NCBI Taxonomy" id="3072978"/>
    <lineage>
        <taxon>Archaea</taxon>
        <taxon>Methanobacteriati</taxon>
        <taxon>Methanobacteriota</taxon>
        <taxon>Stenosarchaea group</taxon>
        <taxon>Methanomicrobia</taxon>
        <taxon>Methanosarcinales</taxon>
        <taxon>Methanosarcinaceae</taxon>
        <taxon>Methanolobus</taxon>
    </lineage>
</organism>
<dbReference type="SMART" id="SM00347">
    <property type="entry name" value="HTH_MARR"/>
    <property type="match status" value="1"/>
</dbReference>
<keyword evidence="1" id="KW-0805">Transcription regulation</keyword>
<dbReference type="InterPro" id="IPR036390">
    <property type="entry name" value="WH_DNA-bd_sf"/>
</dbReference>
<keyword evidence="2" id="KW-0238">DNA-binding</keyword>
<dbReference type="PANTHER" id="PTHR42756">
    <property type="entry name" value="TRANSCRIPTIONAL REGULATOR, MARR"/>
    <property type="match status" value="1"/>
</dbReference>
<keyword evidence="6" id="KW-1185">Reference proteome</keyword>
<dbReference type="GeneID" id="84231097"/>
<proteinExistence type="predicted"/>
<dbReference type="GO" id="GO:0003677">
    <property type="term" value="F:DNA binding"/>
    <property type="evidence" value="ECO:0007669"/>
    <property type="project" value="UniProtKB-KW"/>
</dbReference>
<dbReference type="SUPFAM" id="SSF46785">
    <property type="entry name" value="Winged helix' DNA-binding domain"/>
    <property type="match status" value="1"/>
</dbReference>
<dbReference type="KEGG" id="mseb:RE474_00230"/>
<evidence type="ECO:0000259" key="4">
    <source>
        <dbReference type="PROSITE" id="PS50995"/>
    </source>
</evidence>
<feature type="domain" description="HTH marR-type" evidence="4">
    <location>
        <begin position="3"/>
        <end position="135"/>
    </location>
</feature>
<evidence type="ECO:0000256" key="3">
    <source>
        <dbReference type="ARBA" id="ARBA00023163"/>
    </source>
</evidence>
<dbReference type="EMBL" id="CP133592">
    <property type="protein sequence ID" value="WMW25180.1"/>
    <property type="molecule type" value="Genomic_DNA"/>
</dbReference>
<dbReference type="GO" id="GO:0003700">
    <property type="term" value="F:DNA-binding transcription factor activity"/>
    <property type="evidence" value="ECO:0007669"/>
    <property type="project" value="InterPro"/>
</dbReference>
<dbReference type="PANTHER" id="PTHR42756:SF1">
    <property type="entry name" value="TRANSCRIPTIONAL REPRESSOR OF EMRAB OPERON"/>
    <property type="match status" value="1"/>
</dbReference>
<reference evidence="5 6" key="1">
    <citation type="submission" date="2023-08" db="EMBL/GenBank/DDBJ databases">
        <title>Methanolobus mangrovi sp. nov. and Methanolobus sediminis sp. nov, two novel methylotrophic methanogens isolated from mangrove sediments in China.</title>
        <authorList>
            <person name="Zhou J."/>
        </authorList>
    </citation>
    <scope>NUCLEOTIDE SEQUENCE [LARGE SCALE GENOMIC DNA]</scope>
    <source>
        <strain evidence="5 6">FTZ6</strain>
    </source>
</reference>
<keyword evidence="3" id="KW-0804">Transcription</keyword>
<evidence type="ECO:0000256" key="1">
    <source>
        <dbReference type="ARBA" id="ARBA00023015"/>
    </source>
</evidence>
<dbReference type="Proteomes" id="UP001182908">
    <property type="component" value="Chromosome"/>
</dbReference>
<dbReference type="InterPro" id="IPR036388">
    <property type="entry name" value="WH-like_DNA-bd_sf"/>
</dbReference>
<protein>
    <submittedName>
        <fullName evidence="5">MarR family transcriptional regulator</fullName>
    </submittedName>
</protein>
<dbReference type="PROSITE" id="PS50995">
    <property type="entry name" value="HTH_MARR_2"/>
    <property type="match status" value="1"/>
</dbReference>
<accession>A0AA51YJ41</accession>
<evidence type="ECO:0000256" key="2">
    <source>
        <dbReference type="ARBA" id="ARBA00023125"/>
    </source>
</evidence>
<dbReference type="RefSeq" id="WP_309310988.1">
    <property type="nucleotide sequence ID" value="NZ_CP133592.1"/>
</dbReference>
<dbReference type="PRINTS" id="PR00598">
    <property type="entry name" value="HTHMARR"/>
</dbReference>
<dbReference type="Gene3D" id="1.10.10.10">
    <property type="entry name" value="Winged helix-like DNA-binding domain superfamily/Winged helix DNA-binding domain"/>
    <property type="match status" value="1"/>
</dbReference>
<dbReference type="InterPro" id="IPR000835">
    <property type="entry name" value="HTH_MarR-typ"/>
</dbReference>